<evidence type="ECO:0000313" key="2">
    <source>
        <dbReference type="Proteomes" id="UP000008825"/>
    </source>
</evidence>
<sequence>MSKEEKPLCKWDKEEIKDNLKELKKLVSAPRFVCRKCARAARKEAVLCKPEPLDEKKGEK</sequence>
<dbReference type="OrthoDB" id="5398457at2"/>
<reference evidence="1 2" key="1">
    <citation type="submission" date="2008-07" db="EMBL/GenBank/DDBJ databases">
        <title>Complete sequence of Geobacter bemidjiensis BEM.</title>
        <authorList>
            <consortium name="US DOE Joint Genome Institute"/>
            <person name="Lucas S."/>
            <person name="Copeland A."/>
            <person name="Lapidus A."/>
            <person name="Glavina del Rio T."/>
            <person name="Dalin E."/>
            <person name="Tice H."/>
            <person name="Bruce D."/>
            <person name="Goodwin L."/>
            <person name="Pitluck S."/>
            <person name="Kiss H."/>
            <person name="Brettin T."/>
            <person name="Detter J.C."/>
            <person name="Han C."/>
            <person name="Kuske C.R."/>
            <person name="Schmutz J."/>
            <person name="Larimer F."/>
            <person name="Land M."/>
            <person name="Hauser L."/>
            <person name="Kyrpides N."/>
            <person name="Lykidis A."/>
            <person name="Lovley D."/>
            <person name="Richardson P."/>
        </authorList>
    </citation>
    <scope>NUCLEOTIDE SEQUENCE [LARGE SCALE GENOMIC DNA]</scope>
    <source>
        <strain evidence="2">ATCC BAA-1014 / DSM 16622 / JCM 12645 / Bem</strain>
    </source>
</reference>
<proteinExistence type="predicted"/>
<gene>
    <name evidence="1" type="ordered locus">Gbem_1238</name>
</gene>
<organism evidence="1 2">
    <name type="scientific">Citrifermentans bemidjiense (strain ATCC BAA-1014 / DSM 16622 / JCM 12645 / Bem)</name>
    <name type="common">Geobacter bemidjiensis</name>
    <dbReference type="NCBI Taxonomy" id="404380"/>
    <lineage>
        <taxon>Bacteria</taxon>
        <taxon>Pseudomonadati</taxon>
        <taxon>Thermodesulfobacteriota</taxon>
        <taxon>Desulfuromonadia</taxon>
        <taxon>Geobacterales</taxon>
        <taxon>Geobacteraceae</taxon>
        <taxon>Citrifermentans</taxon>
    </lineage>
</organism>
<dbReference type="EMBL" id="CP001124">
    <property type="protein sequence ID" value="ACH38257.1"/>
    <property type="molecule type" value="Genomic_DNA"/>
</dbReference>
<dbReference type="Proteomes" id="UP000008825">
    <property type="component" value="Chromosome"/>
</dbReference>
<dbReference type="HOGENOM" id="CLU_201568_0_0_7"/>
<dbReference type="RefSeq" id="WP_012529668.1">
    <property type="nucleotide sequence ID" value="NC_011146.1"/>
</dbReference>
<reference evidence="1 2" key="2">
    <citation type="journal article" date="2010" name="BMC Genomics">
        <title>The genome of Geobacter bemidjiensis, exemplar for the subsurface clade of Geobacter species that predominate in Fe(III)-reducing subsurface environments.</title>
        <authorList>
            <person name="Aklujkar M."/>
            <person name="Young N.D."/>
            <person name="Holmes D."/>
            <person name="Chavan M."/>
            <person name="Risso C."/>
            <person name="Kiss H.E."/>
            <person name="Han C.S."/>
            <person name="Land M.L."/>
            <person name="Lovley D.R."/>
        </authorList>
    </citation>
    <scope>NUCLEOTIDE SEQUENCE [LARGE SCALE GENOMIC DNA]</scope>
    <source>
        <strain evidence="2">ATCC BAA-1014 / DSM 16622 / JCM 12645 / Bem</strain>
    </source>
</reference>
<evidence type="ECO:0000313" key="1">
    <source>
        <dbReference type="EMBL" id="ACH38257.1"/>
    </source>
</evidence>
<dbReference type="KEGG" id="gbm:Gbem_1238"/>
<keyword evidence="2" id="KW-1185">Reference proteome</keyword>
<dbReference type="AlphaFoldDB" id="B5EHZ3"/>
<name>B5EHZ3_CITBB</name>
<protein>
    <submittedName>
        <fullName evidence="1">Uncharacterized protein</fullName>
    </submittedName>
</protein>
<accession>B5EHZ3</accession>